<dbReference type="InterPro" id="IPR021109">
    <property type="entry name" value="Peptidase_aspartic_dom_sf"/>
</dbReference>
<keyword evidence="15" id="KW-0511">Multifunctional enzyme</keyword>
<sequence>MAENTRWKDLSTKMETVLAVLGDKEEKDKLKKDRLSMIEQSVTSLVKCMESLQQQVSLNQISASPSLLQEPSPSDSRSLLQQVTLPQRSTSPSILPEPSTSDSRSLMHSQLRSIRMELPRFDGSNALQWLFHAEQFFDFYETSDVYRLKIASVHFDGPVVPWFQMLQKSGSIVSWKSLAKAIEQTYGPSVFANPGSSLFKLFQDGSVVEYYNSFTELANRVDGLSSEALLDCFISGLKPELQRDILPWNPDSINKAVQLARLYEEKPTFADRFHRTKAPIITEVSSVPRKPVMGFSHQLSIAKPALLPPIGPPPMALPSPAGVTAKLPIVSANTPPPSHFRKMSFKEMQQRRAQGLCYNCDEKFSPMHKCANRRLLLLHWDEEISDIPEDSEEFSQVTAQQVVEDSQSLSLNAMDTSWVSGTLRFSGLVGGHSVQILLDGGSDDNFIRPEMAKFLHFPVLPTKQFKVLVGDGNALMVEGLVRDLSVHIQNHQFIFSVYLLPIVGADIILGANWLATLGPHITDYSTRTLEFFYNKELIILTGDSLRKPQMTSVPQVYRLCSTHAIASCYTLTVSKDCILQDQQQLTPPEAPMNPDEFFLSPETPLSLQQLLKKYSTVFQIPRGLPPSRSCDHRIQLLPYSNPVKVRPYRYAHCHKTEIEQMVAQMLSEGLIETSTSPFSSPVLLVKKKGGSWRFCTDYRALNAITIKDSFPIPTVDELLDELWGATYFSKLDLRSGYHQILLYQGDRYKTVFRTHHGHFQWLVMSFGLSNAPATFQALMNQVFHFALRKFVLVFFDDILVYSKDWDSHLFHLEQVLDTLLAHQLYAKFSKCQFGIQRVEYLGHVVSAQGVEMDGAKIQAIVQWPIPTNLKQLRGYLGLTGYYRRFIQHYAQLARPLTELLKKDNFHWNSEAGKAFKALQLAITLAPVLSLPNFSEPFTLETDALGVGVGAVLSQNKHPIAFFSKKMTPSMQKQSAYVRELFAITEAVAKFRHYLIGQQFTIKADQQALRHLYNQTIQTPEQQKWLPKLLGFNFTIEYKPGVENKAADALSHCFNLTSYPACQLLSQIQQAQRSDSLFQDIINQLQTSSTAYMEYTWKQELLWWHGKIAIPQDTELKQILLTEFHSSKIGGHSGQLRTYARLALQFFWPVMRTDVKKFIQACAICQRAKSLNAHPKGLLQPLPIPQQIWQDISMDFIVGLPVAHGNSVFFVVIDRLSKYGHFMALRADFNSKTVADTFITHIVRLHGIPRSIISDRDKTFTSKFWQHLFGKMGTSLAMSSAYHPETDGQTEALNKCIEHYLRCFVSDNPKSWVDLLPWAEYSYNTAFHTSIGMMPFQVVYGREPPQLISYVHSNSDPLPVSEWLSSRDTILQKLKSNLTKAQERMKKFADKKRKDVAFDVGEWVLVKLQPYRQHSVFLRKNHKLSMKYFGPFQIQQKLGQVAYKLALPEGARIHPVFHISVLKKFVGNPMTDCIPLPVITASGGPLIQPKLLLQCRTILQNQKPTRQVLVQWNGLPASENSWEDLSLLQHQYPKLDLADKVSIDEGGNKGFLMNYKECPTGHVTFGDGQKGQVVGKGTLMIPGCVVYDEAGHCVLTGSRSSDNCYLLEKLEGIVMQIGQETLMIEKALQEDVSILVTTWLHGIVRSKVPFHSPPQVEYIAAGSCCTQLLWMKQMLEDYGLQQGLLTIFCDNKSAIDISKNPVQHSRTKHIDLRHHFIRDLVENKTVVIDYVATEKQLADIFTKPLDATRFEKVEGEIGLCQI</sequence>
<dbReference type="PANTHER" id="PTHR37984:SF5">
    <property type="entry name" value="PROTEIN NYNRIN-LIKE"/>
    <property type="match status" value="1"/>
</dbReference>
<dbReference type="Pfam" id="PF03732">
    <property type="entry name" value="Retrotrans_gag"/>
    <property type="match status" value="1"/>
</dbReference>
<dbReference type="GO" id="GO:0006508">
    <property type="term" value="P:proteolysis"/>
    <property type="evidence" value="ECO:0007669"/>
    <property type="project" value="UniProtKB-KW"/>
</dbReference>
<dbReference type="Gene3D" id="3.30.420.10">
    <property type="entry name" value="Ribonuclease H-like superfamily/Ribonuclease H"/>
    <property type="match status" value="1"/>
</dbReference>
<dbReference type="Gene3D" id="3.10.10.10">
    <property type="entry name" value="HIV Type 1 Reverse Transcriptase, subunit A, domain 1"/>
    <property type="match status" value="1"/>
</dbReference>
<dbReference type="InterPro" id="IPR000477">
    <property type="entry name" value="RT_dom"/>
</dbReference>
<dbReference type="PANTHER" id="PTHR37984">
    <property type="entry name" value="PROTEIN CBG26694"/>
    <property type="match status" value="1"/>
</dbReference>
<evidence type="ECO:0000256" key="6">
    <source>
        <dbReference type="ARBA" id="ARBA00022750"/>
    </source>
</evidence>
<dbReference type="SUPFAM" id="SSF50630">
    <property type="entry name" value="Acid proteases"/>
    <property type="match status" value="1"/>
</dbReference>
<accession>A0AB40AKQ2</accession>
<keyword evidence="19" id="KW-1185">Reference proteome</keyword>
<dbReference type="InterPro" id="IPR001584">
    <property type="entry name" value="Integrase_cat-core"/>
</dbReference>
<dbReference type="GO" id="GO:0003964">
    <property type="term" value="F:RNA-directed DNA polymerase activity"/>
    <property type="evidence" value="ECO:0007669"/>
    <property type="project" value="UniProtKB-KW"/>
</dbReference>
<dbReference type="CDD" id="cd09272">
    <property type="entry name" value="RNase_HI_RT_Ty1"/>
    <property type="match status" value="1"/>
</dbReference>
<dbReference type="GO" id="GO:0046872">
    <property type="term" value="F:metal ion binding"/>
    <property type="evidence" value="ECO:0007669"/>
    <property type="project" value="UniProtKB-KW"/>
</dbReference>
<dbReference type="CDD" id="cd09274">
    <property type="entry name" value="RNase_HI_RT_Ty3"/>
    <property type="match status" value="1"/>
</dbReference>
<keyword evidence="9" id="KW-0460">Magnesium</keyword>
<dbReference type="Pfam" id="PF17921">
    <property type="entry name" value="Integrase_H2C2"/>
    <property type="match status" value="1"/>
</dbReference>
<evidence type="ECO:0000256" key="9">
    <source>
        <dbReference type="ARBA" id="ARBA00022842"/>
    </source>
</evidence>
<dbReference type="GO" id="GO:0006310">
    <property type="term" value="P:DNA recombination"/>
    <property type="evidence" value="ECO:0007669"/>
    <property type="project" value="UniProtKB-KW"/>
</dbReference>
<evidence type="ECO:0000256" key="5">
    <source>
        <dbReference type="ARBA" id="ARBA00022723"/>
    </source>
</evidence>
<feature type="region of interest" description="Disordered" evidence="16">
    <location>
        <begin position="84"/>
        <end position="105"/>
    </location>
</feature>
<dbReference type="Pfam" id="PF00078">
    <property type="entry name" value="RVT_1"/>
    <property type="match status" value="1"/>
</dbReference>
<evidence type="ECO:0000256" key="14">
    <source>
        <dbReference type="ARBA" id="ARBA00023172"/>
    </source>
</evidence>
<dbReference type="Gene3D" id="3.30.70.270">
    <property type="match status" value="2"/>
</dbReference>
<proteinExistence type="predicted"/>
<gene>
    <name evidence="20" type="primary">LOC120250969</name>
</gene>
<dbReference type="Pfam" id="PF00665">
    <property type="entry name" value="rve"/>
    <property type="match status" value="1"/>
</dbReference>
<keyword evidence="3" id="KW-0548">Nucleotidyltransferase</keyword>
<dbReference type="GO" id="GO:0004190">
    <property type="term" value="F:aspartic-type endopeptidase activity"/>
    <property type="evidence" value="ECO:0007669"/>
    <property type="project" value="UniProtKB-KW"/>
</dbReference>
<dbReference type="FunFam" id="3.30.70.270:FF:000020">
    <property type="entry name" value="Transposon Tf2-6 polyprotein-like Protein"/>
    <property type="match status" value="1"/>
</dbReference>
<dbReference type="CDD" id="cd01647">
    <property type="entry name" value="RT_LTR"/>
    <property type="match status" value="1"/>
</dbReference>
<evidence type="ECO:0000313" key="19">
    <source>
        <dbReference type="Proteomes" id="UP001515500"/>
    </source>
</evidence>
<dbReference type="InterPro" id="IPR005162">
    <property type="entry name" value="Retrotrans_gag_dom"/>
</dbReference>
<evidence type="ECO:0000256" key="2">
    <source>
        <dbReference type="ARBA" id="ARBA00022679"/>
    </source>
</evidence>
<evidence type="ECO:0000259" key="18">
    <source>
        <dbReference type="PROSITE" id="PS50994"/>
    </source>
</evidence>
<reference evidence="20" key="1">
    <citation type="submission" date="2025-08" db="UniProtKB">
        <authorList>
            <consortium name="RefSeq"/>
        </authorList>
    </citation>
    <scope>IDENTIFICATION</scope>
</reference>
<dbReference type="SUPFAM" id="SSF56672">
    <property type="entry name" value="DNA/RNA polymerases"/>
    <property type="match status" value="1"/>
</dbReference>
<dbReference type="RefSeq" id="XP_039115511.1">
    <property type="nucleotide sequence ID" value="XM_039259577.1"/>
</dbReference>
<dbReference type="Proteomes" id="UP001515500">
    <property type="component" value="Chromosome 3"/>
</dbReference>
<keyword evidence="5" id="KW-0479">Metal-binding</keyword>
<dbReference type="InterPro" id="IPR056924">
    <property type="entry name" value="SH3_Tf2-1"/>
</dbReference>
<dbReference type="PROSITE" id="PS50878">
    <property type="entry name" value="RT_POL"/>
    <property type="match status" value="1"/>
</dbReference>
<evidence type="ECO:0000256" key="8">
    <source>
        <dbReference type="ARBA" id="ARBA00022801"/>
    </source>
</evidence>
<evidence type="ECO:0000256" key="13">
    <source>
        <dbReference type="ARBA" id="ARBA00023125"/>
    </source>
</evidence>
<keyword evidence="8" id="KW-0378">Hydrolase</keyword>
<feature type="domain" description="Reverse transcriptase" evidence="17">
    <location>
        <begin position="666"/>
        <end position="845"/>
    </location>
</feature>
<dbReference type="PROSITE" id="PS50994">
    <property type="entry name" value="INTEGRASE"/>
    <property type="match status" value="1"/>
</dbReference>
<dbReference type="Gene3D" id="2.40.70.10">
    <property type="entry name" value="Acid Proteases"/>
    <property type="match status" value="1"/>
</dbReference>
<dbReference type="GeneID" id="120250969"/>
<dbReference type="Pfam" id="PF24626">
    <property type="entry name" value="SH3_Tf2-1"/>
    <property type="match status" value="1"/>
</dbReference>
<evidence type="ECO:0000256" key="3">
    <source>
        <dbReference type="ARBA" id="ARBA00022695"/>
    </source>
</evidence>
<dbReference type="InterPro" id="IPR043502">
    <property type="entry name" value="DNA/RNA_pol_sf"/>
</dbReference>
<dbReference type="InterPro" id="IPR041588">
    <property type="entry name" value="Integrase_H2C2"/>
</dbReference>
<evidence type="ECO:0000256" key="11">
    <source>
        <dbReference type="ARBA" id="ARBA00022918"/>
    </source>
</evidence>
<protein>
    <submittedName>
        <fullName evidence="20">Uncharacterized protein LOC120250969</fullName>
    </submittedName>
</protein>
<keyword evidence="10" id="KW-0229">DNA integration</keyword>
<dbReference type="Gene3D" id="3.10.20.370">
    <property type="match status" value="1"/>
</dbReference>
<dbReference type="InterPro" id="IPR036397">
    <property type="entry name" value="RNaseH_sf"/>
</dbReference>
<dbReference type="CDD" id="cd00303">
    <property type="entry name" value="retropepsin_like"/>
    <property type="match status" value="1"/>
</dbReference>
<dbReference type="GO" id="GO:0004519">
    <property type="term" value="F:endonuclease activity"/>
    <property type="evidence" value="ECO:0007669"/>
    <property type="project" value="UniProtKB-KW"/>
</dbReference>
<dbReference type="SUPFAM" id="SSF54160">
    <property type="entry name" value="Chromo domain-like"/>
    <property type="match status" value="1"/>
</dbReference>
<dbReference type="GO" id="GO:0003677">
    <property type="term" value="F:DNA binding"/>
    <property type="evidence" value="ECO:0007669"/>
    <property type="project" value="UniProtKB-KW"/>
</dbReference>
<evidence type="ECO:0000256" key="10">
    <source>
        <dbReference type="ARBA" id="ARBA00022908"/>
    </source>
</evidence>
<organism evidence="19 20">
    <name type="scientific">Dioscorea cayennensis subsp. rotundata</name>
    <name type="common">White Guinea yam</name>
    <name type="synonym">Dioscorea rotundata</name>
    <dbReference type="NCBI Taxonomy" id="55577"/>
    <lineage>
        <taxon>Eukaryota</taxon>
        <taxon>Viridiplantae</taxon>
        <taxon>Streptophyta</taxon>
        <taxon>Embryophyta</taxon>
        <taxon>Tracheophyta</taxon>
        <taxon>Spermatophyta</taxon>
        <taxon>Magnoliopsida</taxon>
        <taxon>Liliopsida</taxon>
        <taxon>Dioscoreales</taxon>
        <taxon>Dioscoreaceae</taxon>
        <taxon>Dioscorea</taxon>
    </lineage>
</organism>
<evidence type="ECO:0000256" key="4">
    <source>
        <dbReference type="ARBA" id="ARBA00022722"/>
    </source>
</evidence>
<evidence type="ECO:0000259" key="17">
    <source>
        <dbReference type="PROSITE" id="PS50878"/>
    </source>
</evidence>
<keyword evidence="11" id="KW-0695">RNA-directed DNA polymerase</keyword>
<evidence type="ECO:0000256" key="12">
    <source>
        <dbReference type="ARBA" id="ARBA00022932"/>
    </source>
</evidence>
<keyword evidence="13" id="KW-0238">DNA-binding</keyword>
<keyword evidence="7" id="KW-0255">Endonuclease</keyword>
<dbReference type="SUPFAM" id="SSF53098">
    <property type="entry name" value="Ribonuclease H-like"/>
    <property type="match status" value="1"/>
</dbReference>
<dbReference type="GO" id="GO:0015074">
    <property type="term" value="P:DNA integration"/>
    <property type="evidence" value="ECO:0007669"/>
    <property type="project" value="UniProtKB-KW"/>
</dbReference>
<keyword evidence="14" id="KW-0233">DNA recombination</keyword>
<dbReference type="Gene3D" id="1.10.340.70">
    <property type="match status" value="1"/>
</dbReference>
<evidence type="ECO:0000256" key="16">
    <source>
        <dbReference type="SAM" id="MobiDB-lite"/>
    </source>
</evidence>
<evidence type="ECO:0000256" key="7">
    <source>
        <dbReference type="ARBA" id="ARBA00022759"/>
    </source>
</evidence>
<keyword evidence="6" id="KW-0064">Aspartyl protease</keyword>
<feature type="domain" description="Integrase catalytic" evidence="18">
    <location>
        <begin position="1178"/>
        <end position="1342"/>
    </location>
</feature>
<dbReference type="Pfam" id="PF08284">
    <property type="entry name" value="RVP_2"/>
    <property type="match status" value="1"/>
</dbReference>
<keyword evidence="12" id="KW-0239">DNA-directed DNA polymerase</keyword>
<evidence type="ECO:0000256" key="15">
    <source>
        <dbReference type="ARBA" id="ARBA00023268"/>
    </source>
</evidence>
<name>A0AB40AKQ2_DIOCR</name>
<evidence type="ECO:0000256" key="1">
    <source>
        <dbReference type="ARBA" id="ARBA00022670"/>
    </source>
</evidence>
<dbReference type="InterPro" id="IPR050951">
    <property type="entry name" value="Retrovirus_Pol_polyprotein"/>
</dbReference>
<dbReference type="InterPro" id="IPR016197">
    <property type="entry name" value="Chromo-like_dom_sf"/>
</dbReference>
<keyword evidence="2" id="KW-0808">Transferase</keyword>
<evidence type="ECO:0000313" key="20">
    <source>
        <dbReference type="RefSeq" id="XP_039115511.1"/>
    </source>
</evidence>
<dbReference type="InterPro" id="IPR012337">
    <property type="entry name" value="RNaseH-like_sf"/>
</dbReference>
<dbReference type="InterPro" id="IPR043128">
    <property type="entry name" value="Rev_trsase/Diguanyl_cyclase"/>
</dbReference>
<dbReference type="InterPro" id="IPR041577">
    <property type="entry name" value="RT_RNaseH_2"/>
</dbReference>
<keyword evidence="1" id="KW-0645">Protease</keyword>
<keyword evidence="4" id="KW-0540">Nuclease</keyword>
<dbReference type="Pfam" id="PF17919">
    <property type="entry name" value="RT_RNaseH_2"/>
    <property type="match status" value="1"/>
</dbReference>
<dbReference type="GO" id="GO:0003887">
    <property type="term" value="F:DNA-directed DNA polymerase activity"/>
    <property type="evidence" value="ECO:0007669"/>
    <property type="project" value="UniProtKB-KW"/>
</dbReference>